<evidence type="ECO:0000256" key="9">
    <source>
        <dbReference type="ARBA" id="ARBA00030781"/>
    </source>
</evidence>
<dbReference type="Pfam" id="PF02391">
    <property type="entry name" value="MoaE"/>
    <property type="match status" value="1"/>
</dbReference>
<dbReference type="InterPro" id="IPR036563">
    <property type="entry name" value="MoaE_sf"/>
</dbReference>
<evidence type="ECO:0000256" key="2">
    <source>
        <dbReference type="ARBA" id="ARBA00005426"/>
    </source>
</evidence>
<proteinExistence type="inferred from homology"/>
<dbReference type="Gene3D" id="3.90.1170.40">
    <property type="entry name" value="Molybdopterin biosynthesis MoaE subunit"/>
    <property type="match status" value="1"/>
</dbReference>
<evidence type="ECO:0000256" key="1">
    <source>
        <dbReference type="ARBA" id="ARBA00005046"/>
    </source>
</evidence>
<comment type="subunit">
    <text evidence="6">Heterotetramer of 2 MoaD subunits and 2 MoaE subunits. Also stable as homodimer. The enzyme changes between these two forms during catalysis.</text>
</comment>
<dbReference type="EMBL" id="BAABJY010000002">
    <property type="protein sequence ID" value="GAA4862567.1"/>
    <property type="molecule type" value="Genomic_DNA"/>
</dbReference>
<protein>
    <recommendedName>
        <fullName evidence="4">Molybdopterin synthase catalytic subunit</fullName>
        <ecNumber evidence="3">2.8.1.12</ecNumber>
    </recommendedName>
    <alternativeName>
        <fullName evidence="9">MPT synthase subunit 2</fullName>
    </alternativeName>
    <alternativeName>
        <fullName evidence="7">Molybdenum cofactor biosynthesis protein E</fullName>
    </alternativeName>
    <alternativeName>
        <fullName evidence="8">Molybdopterin-converting factor large subunit</fullName>
    </alternativeName>
    <alternativeName>
        <fullName evidence="10">Molybdopterin-converting factor subunit 2</fullName>
    </alternativeName>
</protein>
<dbReference type="SUPFAM" id="SSF54690">
    <property type="entry name" value="Molybdopterin synthase subunit MoaE"/>
    <property type="match status" value="1"/>
</dbReference>
<evidence type="ECO:0000256" key="8">
    <source>
        <dbReference type="ARBA" id="ARBA00030407"/>
    </source>
</evidence>
<gene>
    <name evidence="12" type="ORF">GCM10023332_13290</name>
</gene>
<organism evidence="12 13">
    <name type="scientific">Luteimonas vadosa</name>
    <dbReference type="NCBI Taxonomy" id="1165507"/>
    <lineage>
        <taxon>Bacteria</taxon>
        <taxon>Pseudomonadati</taxon>
        <taxon>Pseudomonadota</taxon>
        <taxon>Gammaproteobacteria</taxon>
        <taxon>Lysobacterales</taxon>
        <taxon>Lysobacteraceae</taxon>
        <taxon>Luteimonas</taxon>
    </lineage>
</organism>
<dbReference type="InterPro" id="IPR003448">
    <property type="entry name" value="Mopterin_biosynth_MoaE"/>
</dbReference>
<dbReference type="PANTHER" id="PTHR23404">
    <property type="entry name" value="MOLYBDOPTERIN SYNTHASE RELATED"/>
    <property type="match status" value="1"/>
</dbReference>
<evidence type="ECO:0000256" key="7">
    <source>
        <dbReference type="ARBA" id="ARBA00029745"/>
    </source>
</evidence>
<evidence type="ECO:0000256" key="3">
    <source>
        <dbReference type="ARBA" id="ARBA00011950"/>
    </source>
</evidence>
<reference evidence="13" key="1">
    <citation type="journal article" date="2019" name="Int. J. Syst. Evol. Microbiol.">
        <title>The Global Catalogue of Microorganisms (GCM) 10K type strain sequencing project: providing services to taxonomists for standard genome sequencing and annotation.</title>
        <authorList>
            <consortium name="The Broad Institute Genomics Platform"/>
            <consortium name="The Broad Institute Genome Sequencing Center for Infectious Disease"/>
            <person name="Wu L."/>
            <person name="Ma J."/>
        </authorList>
    </citation>
    <scope>NUCLEOTIDE SEQUENCE [LARGE SCALE GENOMIC DNA]</scope>
    <source>
        <strain evidence="13">JCM 18392</strain>
    </source>
</reference>
<dbReference type="Proteomes" id="UP001501323">
    <property type="component" value="Unassembled WGS sequence"/>
</dbReference>
<dbReference type="CDD" id="cd00756">
    <property type="entry name" value="MoaE"/>
    <property type="match status" value="1"/>
</dbReference>
<comment type="similarity">
    <text evidence="2">Belongs to the MoaE family.</text>
</comment>
<keyword evidence="13" id="KW-1185">Reference proteome</keyword>
<evidence type="ECO:0000256" key="6">
    <source>
        <dbReference type="ARBA" id="ARBA00026066"/>
    </source>
</evidence>
<evidence type="ECO:0000313" key="12">
    <source>
        <dbReference type="EMBL" id="GAA4862567.1"/>
    </source>
</evidence>
<comment type="catalytic activity">
    <reaction evidence="11">
        <text>2 [molybdopterin-synthase sulfur-carrier protein]-C-terminal-Gly-aminoethanethioate + cyclic pyranopterin phosphate + H2O = molybdopterin + 2 [molybdopterin-synthase sulfur-carrier protein]-C-terminal Gly-Gly + 2 H(+)</text>
        <dbReference type="Rhea" id="RHEA:26333"/>
        <dbReference type="Rhea" id="RHEA-COMP:12202"/>
        <dbReference type="Rhea" id="RHEA-COMP:19907"/>
        <dbReference type="ChEBI" id="CHEBI:15377"/>
        <dbReference type="ChEBI" id="CHEBI:15378"/>
        <dbReference type="ChEBI" id="CHEBI:58698"/>
        <dbReference type="ChEBI" id="CHEBI:59648"/>
        <dbReference type="ChEBI" id="CHEBI:90778"/>
        <dbReference type="ChEBI" id="CHEBI:232372"/>
        <dbReference type="EC" id="2.8.1.12"/>
    </reaction>
</comment>
<evidence type="ECO:0000256" key="4">
    <source>
        <dbReference type="ARBA" id="ARBA00013858"/>
    </source>
</evidence>
<dbReference type="EC" id="2.8.1.12" evidence="3"/>
<sequence length="146" mass="15686">MSEGTPLFRIASGPIDIGPLQARLANPRAGACTVFEGRVRAHHDGRSVSGLFYEAYVPLAESEGTRIVADAIARHGCIAACCVHRIGDLGIGELAVWVGVSAAHRGAAFDACREIIDEVKARVPIWKRERYVEGDACWQHPVGDVP</sequence>
<dbReference type="RefSeq" id="WP_345294737.1">
    <property type="nucleotide sequence ID" value="NZ_BAABJY010000002.1"/>
</dbReference>
<evidence type="ECO:0000256" key="11">
    <source>
        <dbReference type="ARBA" id="ARBA00049878"/>
    </source>
</evidence>
<comment type="pathway">
    <text evidence="1">Cofactor biosynthesis; molybdopterin biosynthesis.</text>
</comment>
<evidence type="ECO:0000313" key="13">
    <source>
        <dbReference type="Proteomes" id="UP001501323"/>
    </source>
</evidence>
<evidence type="ECO:0000256" key="10">
    <source>
        <dbReference type="ARBA" id="ARBA00032474"/>
    </source>
</evidence>
<accession>A0ABP9DWZ9</accession>
<evidence type="ECO:0000256" key="5">
    <source>
        <dbReference type="ARBA" id="ARBA00023150"/>
    </source>
</evidence>
<comment type="caution">
    <text evidence="12">The sequence shown here is derived from an EMBL/GenBank/DDBJ whole genome shotgun (WGS) entry which is preliminary data.</text>
</comment>
<keyword evidence="5" id="KW-0501">Molybdenum cofactor biosynthesis</keyword>
<name>A0ABP9DWZ9_9GAMM</name>